<evidence type="ECO:0000256" key="4">
    <source>
        <dbReference type="ARBA" id="ARBA00022989"/>
    </source>
</evidence>
<proteinExistence type="inferred from homology"/>
<keyword evidence="10" id="KW-0915">Sodium</keyword>
<evidence type="ECO:0000256" key="9">
    <source>
        <dbReference type="ARBA" id="ARBA00049940"/>
    </source>
</evidence>
<accession>A0AAU7UL58</accession>
<evidence type="ECO:0000313" key="11">
    <source>
        <dbReference type="EMBL" id="XBV89585.1"/>
    </source>
</evidence>
<feature type="transmembrane region" description="Helical" evidence="10">
    <location>
        <begin position="35"/>
        <end position="53"/>
    </location>
</feature>
<comment type="similarity">
    <text evidence="7 10">Belongs to the fluoride channel Fluc/FEX (TC 1.A.43) family.</text>
</comment>
<keyword evidence="4 10" id="KW-1133">Transmembrane helix</keyword>
<evidence type="ECO:0000256" key="8">
    <source>
        <dbReference type="ARBA" id="ARBA00035585"/>
    </source>
</evidence>
<dbReference type="GO" id="GO:0005886">
    <property type="term" value="C:plasma membrane"/>
    <property type="evidence" value="ECO:0007669"/>
    <property type="project" value="UniProtKB-SubCell"/>
</dbReference>
<keyword evidence="5 10" id="KW-0472">Membrane</keyword>
<keyword evidence="10" id="KW-0406">Ion transport</keyword>
<dbReference type="NCBIfam" id="TIGR00494">
    <property type="entry name" value="crcB"/>
    <property type="match status" value="1"/>
</dbReference>
<dbReference type="HAMAP" id="MF_00454">
    <property type="entry name" value="FluC"/>
    <property type="match status" value="1"/>
</dbReference>
<dbReference type="GO" id="GO:0062054">
    <property type="term" value="F:fluoride channel activity"/>
    <property type="evidence" value="ECO:0007669"/>
    <property type="project" value="UniProtKB-UniRule"/>
</dbReference>
<feature type="transmembrane region" description="Helical" evidence="10">
    <location>
        <begin position="98"/>
        <end position="121"/>
    </location>
</feature>
<sequence>MIPLIFIALAFAGGIGASARMLLDGLIKSRVSGAIPWGTIVINISGSLALGLLTGMASGQLLPEAWHLIIGTGFLGGYTTFSTASFETIRLVQERKWAASLFTGLGTLVIATGAAGLGLWLGGLM</sequence>
<reference evidence="11" key="1">
    <citation type="submission" date="2024-06" db="EMBL/GenBank/DDBJ databases">
        <title>Brevibacterium koreense sp. nov., isolated from jogae-jeotgal, a Korean fermented seafood.</title>
        <authorList>
            <person name="Whon T.W."/>
            <person name="Nam S."/>
            <person name="Kim Y."/>
        </authorList>
    </citation>
    <scope>NUCLEOTIDE SEQUENCE</scope>
    <source>
        <strain evidence="11">CBA3109</strain>
    </source>
</reference>
<feature type="transmembrane region" description="Helical" evidence="10">
    <location>
        <begin position="65"/>
        <end position="86"/>
    </location>
</feature>
<keyword evidence="10" id="KW-0813">Transport</keyword>
<dbReference type="PANTHER" id="PTHR28259">
    <property type="entry name" value="FLUORIDE EXPORT PROTEIN 1-RELATED"/>
    <property type="match status" value="1"/>
</dbReference>
<evidence type="ECO:0000256" key="10">
    <source>
        <dbReference type="HAMAP-Rule" id="MF_00454"/>
    </source>
</evidence>
<evidence type="ECO:0000256" key="3">
    <source>
        <dbReference type="ARBA" id="ARBA00022692"/>
    </source>
</evidence>
<protein>
    <recommendedName>
        <fullName evidence="10">Fluoride-specific ion channel FluC</fullName>
    </recommendedName>
</protein>
<dbReference type="KEGG" id="bkr:AAFP32_02300"/>
<keyword evidence="10" id="KW-0479">Metal-binding</keyword>
<evidence type="ECO:0000256" key="1">
    <source>
        <dbReference type="ARBA" id="ARBA00004651"/>
    </source>
</evidence>
<gene>
    <name evidence="10 11" type="primary">crcB</name>
    <name evidence="10" type="synonym">fluC</name>
    <name evidence="11" type="ORF">AAFP32_02300</name>
</gene>
<keyword evidence="6 10" id="KW-0407">Ion channel</keyword>
<evidence type="ECO:0000256" key="2">
    <source>
        <dbReference type="ARBA" id="ARBA00022475"/>
    </source>
</evidence>
<evidence type="ECO:0000256" key="6">
    <source>
        <dbReference type="ARBA" id="ARBA00023303"/>
    </source>
</evidence>
<comment type="function">
    <text evidence="9 10">Fluoride-specific ion channel. Important for reducing fluoride concentration in the cell, thus reducing its toxicity.</text>
</comment>
<dbReference type="EMBL" id="CP158281">
    <property type="protein sequence ID" value="XBV89585.1"/>
    <property type="molecule type" value="Genomic_DNA"/>
</dbReference>
<feature type="binding site" evidence="10">
    <location>
        <position position="76"/>
    </location>
    <ligand>
        <name>Na(+)</name>
        <dbReference type="ChEBI" id="CHEBI:29101"/>
        <note>structural</note>
    </ligand>
</feature>
<dbReference type="PANTHER" id="PTHR28259:SF1">
    <property type="entry name" value="FLUORIDE EXPORT PROTEIN 1-RELATED"/>
    <property type="match status" value="1"/>
</dbReference>
<dbReference type="Pfam" id="PF02537">
    <property type="entry name" value="CRCB"/>
    <property type="match status" value="1"/>
</dbReference>
<keyword evidence="3 10" id="KW-0812">Transmembrane</keyword>
<dbReference type="GO" id="GO:0140114">
    <property type="term" value="P:cellular detoxification of fluoride"/>
    <property type="evidence" value="ECO:0007669"/>
    <property type="project" value="UniProtKB-UniRule"/>
</dbReference>
<organism evidence="11">
    <name type="scientific">Brevibacterium koreense</name>
    <dbReference type="NCBI Taxonomy" id="3140787"/>
    <lineage>
        <taxon>Bacteria</taxon>
        <taxon>Bacillati</taxon>
        <taxon>Actinomycetota</taxon>
        <taxon>Actinomycetes</taxon>
        <taxon>Micrococcales</taxon>
        <taxon>Brevibacteriaceae</taxon>
        <taxon>Brevibacterium</taxon>
    </lineage>
</organism>
<comment type="subcellular location">
    <subcellularLocation>
        <location evidence="1 10">Cell membrane</location>
        <topology evidence="1 10">Multi-pass membrane protein</topology>
    </subcellularLocation>
</comment>
<keyword evidence="2 10" id="KW-1003">Cell membrane</keyword>
<comment type="activity regulation">
    <text evidence="10">Na(+) is not transported, but it plays an essential structural role and its presence is essential for fluoride channel function.</text>
</comment>
<dbReference type="GO" id="GO:0046872">
    <property type="term" value="F:metal ion binding"/>
    <property type="evidence" value="ECO:0007669"/>
    <property type="project" value="UniProtKB-KW"/>
</dbReference>
<name>A0AAU7UL58_9MICO</name>
<dbReference type="InterPro" id="IPR003691">
    <property type="entry name" value="FluC"/>
</dbReference>
<evidence type="ECO:0000256" key="5">
    <source>
        <dbReference type="ARBA" id="ARBA00023136"/>
    </source>
</evidence>
<comment type="catalytic activity">
    <reaction evidence="8">
        <text>fluoride(in) = fluoride(out)</text>
        <dbReference type="Rhea" id="RHEA:76159"/>
        <dbReference type="ChEBI" id="CHEBI:17051"/>
    </reaction>
    <physiologicalReaction direction="left-to-right" evidence="8">
        <dbReference type="Rhea" id="RHEA:76160"/>
    </physiologicalReaction>
</comment>
<feature type="binding site" evidence="10">
    <location>
        <position position="79"/>
    </location>
    <ligand>
        <name>Na(+)</name>
        <dbReference type="ChEBI" id="CHEBI:29101"/>
        <note>structural</note>
    </ligand>
</feature>
<dbReference type="AlphaFoldDB" id="A0AAU7UL58"/>
<dbReference type="RefSeq" id="WP_350270467.1">
    <property type="nucleotide sequence ID" value="NZ_CP158281.1"/>
</dbReference>
<evidence type="ECO:0000256" key="7">
    <source>
        <dbReference type="ARBA" id="ARBA00035120"/>
    </source>
</evidence>